<sequence length="31" mass="3628">MSLGLIFTLIVIGSFIYKDKKGKWPWDKKSK</sequence>
<evidence type="ECO:0000313" key="2">
    <source>
        <dbReference type="Proteomes" id="UP000002366"/>
    </source>
</evidence>
<accession>D5EF87</accession>
<dbReference type="AlphaFoldDB" id="D5EF87"/>
<dbReference type="KEGG" id="aco:Amico_1095"/>
<keyword evidence="2" id="KW-1185">Reference proteome</keyword>
<dbReference type="EMBL" id="CP001997">
    <property type="protein sequence ID" value="ADE57219.1"/>
    <property type="molecule type" value="Genomic_DNA"/>
</dbReference>
<protein>
    <submittedName>
        <fullName evidence="1">Uncharacterized protein</fullName>
    </submittedName>
</protein>
<proteinExistence type="predicted"/>
<gene>
    <name evidence="1" type="ordered locus">Amico_1095</name>
</gene>
<evidence type="ECO:0000313" key="1">
    <source>
        <dbReference type="EMBL" id="ADE57219.1"/>
    </source>
</evidence>
<organism evidence="1 2">
    <name type="scientific">Aminobacterium colombiense (strain DSM 12261 / ALA-1)</name>
    <dbReference type="NCBI Taxonomy" id="572547"/>
    <lineage>
        <taxon>Bacteria</taxon>
        <taxon>Thermotogati</taxon>
        <taxon>Synergistota</taxon>
        <taxon>Synergistia</taxon>
        <taxon>Synergistales</taxon>
        <taxon>Aminobacteriaceae</taxon>
        <taxon>Aminobacterium</taxon>
    </lineage>
</organism>
<reference evidence="1 2" key="1">
    <citation type="journal article" date="2010" name="Stand. Genomic Sci.">
        <title>Complete genome sequence of Aminobacterium colombiense type strain (ALA-1).</title>
        <authorList>
            <person name="Chertkov O."/>
            <person name="Sikorski J."/>
            <person name="Brambilla E."/>
            <person name="Lapidus A."/>
            <person name="Copeland A."/>
            <person name="Glavina Del Rio T."/>
            <person name="Nolan M."/>
            <person name="Lucas S."/>
            <person name="Tice H."/>
            <person name="Cheng J.F."/>
            <person name="Han C."/>
            <person name="Detter J.C."/>
            <person name="Bruce D."/>
            <person name="Tapia R."/>
            <person name="Goodwin L."/>
            <person name="Pitluck S."/>
            <person name="Liolios K."/>
            <person name="Ivanova N."/>
            <person name="Mavromatis K."/>
            <person name="Ovchinnikova G."/>
            <person name="Pati A."/>
            <person name="Chen A."/>
            <person name="Palaniappan K."/>
            <person name="Land M."/>
            <person name="Hauser L."/>
            <person name="Chang Y.J."/>
            <person name="Jeffries C.D."/>
            <person name="Spring S."/>
            <person name="Rohde M."/>
            <person name="Goker M."/>
            <person name="Bristow J."/>
            <person name="Eisen J.A."/>
            <person name="Markowitz V."/>
            <person name="Hugenholtz P."/>
            <person name="Kyrpides N.C."/>
            <person name="Klenk H.P."/>
        </authorList>
    </citation>
    <scope>NUCLEOTIDE SEQUENCE [LARGE SCALE GENOMIC DNA]</scope>
    <source>
        <strain evidence="2">DSM 12261 / ALA-1</strain>
    </source>
</reference>
<dbReference type="HOGENOM" id="CLU_3394774_0_0_0"/>
<dbReference type="Proteomes" id="UP000002366">
    <property type="component" value="Chromosome"/>
</dbReference>
<name>D5EF87_AMICL</name>
<dbReference type="STRING" id="572547.Amico_1095"/>